<dbReference type="EMBL" id="NSKE01000010">
    <property type="protein sequence ID" value="PAU93143.1"/>
    <property type="molecule type" value="Genomic_DNA"/>
</dbReference>
<proteinExistence type="inferred from homology"/>
<dbReference type="Gene3D" id="3.40.50.12370">
    <property type="match status" value="1"/>
</dbReference>
<feature type="domain" description="UspA" evidence="2">
    <location>
        <begin position="6"/>
        <end position="143"/>
    </location>
</feature>
<evidence type="ECO:0000313" key="3">
    <source>
        <dbReference type="EMBL" id="PAU93143.1"/>
    </source>
</evidence>
<gene>
    <name evidence="3" type="ORF">CK503_13365</name>
</gene>
<keyword evidence="4" id="KW-1185">Reference proteome</keyword>
<dbReference type="SUPFAM" id="SSF52402">
    <property type="entry name" value="Adenine nucleotide alpha hydrolases-like"/>
    <property type="match status" value="2"/>
</dbReference>
<dbReference type="InterPro" id="IPR006015">
    <property type="entry name" value="Universal_stress_UspA"/>
</dbReference>
<protein>
    <recommendedName>
        <fullName evidence="2">UspA domain-containing protein</fullName>
    </recommendedName>
</protein>
<accession>A0A2A2G8I8</accession>
<name>A0A2A2G8I8_9BACT</name>
<dbReference type="PANTHER" id="PTHR46268:SF6">
    <property type="entry name" value="UNIVERSAL STRESS PROTEIN UP12"/>
    <property type="match status" value="1"/>
</dbReference>
<sequence length="294" mass="33182">MAFSINHIFFPTDFSKNAERALPFAAEIAHKTDAKLTLFHATQETMDMAPDFEKTRDQVIDDSSGHFDELLNNLDGDRYSDLEISTVIQDGQTVTALLNQVNERSIDLIVMGTKGVTGDRNVILGSVASSVIQKSPVPVLAIPTGSSLDNFNNIIFTSDYKEGDLAALSHSTDIARLFHSSVDVLHVSDQKNMESEIKFRGFRDLVKEHIDYDNISFHHKYELDFFPTVSDFLAERLDSLLVMVRYKKSFWEKLTNRNLSKEMSFYSKVPLLVMIGDKSSTTETILEGSEKQRI</sequence>
<evidence type="ECO:0000259" key="2">
    <source>
        <dbReference type="Pfam" id="PF00582"/>
    </source>
</evidence>
<evidence type="ECO:0000256" key="1">
    <source>
        <dbReference type="ARBA" id="ARBA00008791"/>
    </source>
</evidence>
<organism evidence="3 4">
    <name type="scientific">Fodinibius salipaludis</name>
    <dbReference type="NCBI Taxonomy" id="2032627"/>
    <lineage>
        <taxon>Bacteria</taxon>
        <taxon>Pseudomonadati</taxon>
        <taxon>Balneolota</taxon>
        <taxon>Balneolia</taxon>
        <taxon>Balneolales</taxon>
        <taxon>Balneolaceae</taxon>
        <taxon>Fodinibius</taxon>
    </lineage>
</organism>
<dbReference type="PANTHER" id="PTHR46268">
    <property type="entry name" value="STRESS RESPONSE PROTEIN NHAX"/>
    <property type="match status" value="1"/>
</dbReference>
<evidence type="ECO:0000313" key="4">
    <source>
        <dbReference type="Proteomes" id="UP000218831"/>
    </source>
</evidence>
<dbReference type="RefSeq" id="WP_095607326.1">
    <property type="nucleotide sequence ID" value="NZ_NSKE01000010.1"/>
</dbReference>
<dbReference type="Proteomes" id="UP000218831">
    <property type="component" value="Unassembled WGS sequence"/>
</dbReference>
<dbReference type="CDD" id="cd00293">
    <property type="entry name" value="USP-like"/>
    <property type="match status" value="1"/>
</dbReference>
<comment type="caution">
    <text evidence="3">The sequence shown here is derived from an EMBL/GenBank/DDBJ whole genome shotgun (WGS) entry which is preliminary data.</text>
</comment>
<dbReference type="AlphaFoldDB" id="A0A2A2G8I8"/>
<dbReference type="InterPro" id="IPR006016">
    <property type="entry name" value="UspA"/>
</dbReference>
<dbReference type="PRINTS" id="PR01438">
    <property type="entry name" value="UNVRSLSTRESS"/>
</dbReference>
<dbReference type="Pfam" id="PF00582">
    <property type="entry name" value="Usp"/>
    <property type="match status" value="1"/>
</dbReference>
<comment type="similarity">
    <text evidence="1">Belongs to the universal stress protein A family.</text>
</comment>
<reference evidence="3 4" key="1">
    <citation type="submission" date="2017-08" db="EMBL/GenBank/DDBJ databases">
        <title>Aliifodinibius alkalisoli sp. nov., isolated from saline alkaline soil.</title>
        <authorList>
            <person name="Liu D."/>
            <person name="Zhang G."/>
        </authorList>
    </citation>
    <scope>NUCLEOTIDE SEQUENCE [LARGE SCALE GENOMIC DNA]</scope>
    <source>
        <strain evidence="3 4">WN023</strain>
    </source>
</reference>
<dbReference type="OrthoDB" id="9788959at2"/>